<feature type="compositionally biased region" description="Basic and acidic residues" evidence="1">
    <location>
        <begin position="146"/>
        <end position="159"/>
    </location>
</feature>
<evidence type="ECO:0000313" key="3">
    <source>
        <dbReference type="EMBL" id="TKX19264.1"/>
    </source>
</evidence>
<keyword evidence="2" id="KW-0812">Transmembrane</keyword>
<evidence type="ECO:0000256" key="1">
    <source>
        <dbReference type="SAM" id="MobiDB-lite"/>
    </source>
</evidence>
<dbReference type="Proteomes" id="UP000308133">
    <property type="component" value="Unassembled WGS sequence"/>
</dbReference>
<evidence type="ECO:0000313" key="4">
    <source>
        <dbReference type="Proteomes" id="UP000308133"/>
    </source>
</evidence>
<feature type="compositionally biased region" description="Polar residues" evidence="1">
    <location>
        <begin position="615"/>
        <end position="629"/>
    </location>
</feature>
<organism evidence="3 4">
    <name type="scientific">Elsinoe australis</name>
    <dbReference type="NCBI Taxonomy" id="40998"/>
    <lineage>
        <taxon>Eukaryota</taxon>
        <taxon>Fungi</taxon>
        <taxon>Dikarya</taxon>
        <taxon>Ascomycota</taxon>
        <taxon>Pezizomycotina</taxon>
        <taxon>Dothideomycetes</taxon>
        <taxon>Dothideomycetidae</taxon>
        <taxon>Myriangiales</taxon>
        <taxon>Elsinoaceae</taxon>
        <taxon>Elsinoe</taxon>
    </lineage>
</organism>
<dbReference type="AlphaFoldDB" id="A0A4U7AUF5"/>
<sequence length="1010" mass="112995">MHTTRRPVPSKAALKALRKLAYVASGTACGAAAIVYEERRRRIHFFKQVAENGRIIRSFADKRRNHATAAAVLQDYDSFDAVQHGGWSVQDPHPTHARRRRSRSRALDELENSEGTWLEGAHDEYLPSQVERGYDQISSTKTPNVLRRDDEGGRRRQGDKPSANASDFSRQRQRHDHSRYKRVRVGHQQQGVETGHYNSRNPPQRQVETSLDRVGKAIELWSGRFAQLSGPNPDMTKSWRTVLTAVAENDGAQVEDLIREATSARALVMVALRLHLPDLLLQICRYTCEHDTTPVVAYQITSRLLATRQTSLTASTRDFLLEWLESGATGLIVYDAILRITKEADLSLEHSLIEKHWKRLVISTSNTTTITKVVQAAQNNQWDTVKAQIPELKIEGFVTMQTQQRMHTFDPVFEAFGTPNCDVKELWSLAVTLCNQLSSTPSPDQVLALVSASLIRSGKIEALSRLRAWSSNALDRPLRLTPIDAFDHLRSYYYSFRPSTAVLADLMHKLFKDAWSMVSRLCIPLLDISAAYETKWNQQKRVAAQNQDLVRNALMQIDDPAFREQTTQQITARDSETIEELSMTVDEFTIRKKSGPLVFEIMSVRGSRAPDAENKSQPTAPSTESPQSHHCSDRSDSVKDKRSKPLHKINPVVETETTATETHVIRPPAQGASSAYFSHSKTKALMHDSNSRGDHQSTVDLLEAFSSSNLYTPGPTLASLGMDSAASLSPDLTNAIKQQAELAGGDTSLARLTQLISSLSSSEVDKSKLGSETLLSELKDIVSSEYERLSDHGHLVNHSVATAVANLLLSADQPTAAIELLRHALKLPQTAHASPGSAPMLSLLKAYIQLGRIDGVRWVAGHMFAHNERIEKSFITALKAGQGYWSRKKGLPRTARQKLVSELELVQRLCLAKKEEQIRASWDVGNQLVKYITDNSQKLPMEDSKPLGEQSKEWVDAVIVESVCRDIMIYAQRNKYGSKVPREVDHPEHLRIKGVMERLEQRRSEVEAAA</sequence>
<reference evidence="3 4" key="1">
    <citation type="submission" date="2018-02" db="EMBL/GenBank/DDBJ databases">
        <title>Draft genome sequences of Elsinoe sp., causing black scab on jojoba.</title>
        <authorList>
            <person name="Stodart B."/>
            <person name="Jeffress S."/>
            <person name="Ash G."/>
            <person name="Arun Chinnappa K."/>
        </authorList>
    </citation>
    <scope>NUCLEOTIDE SEQUENCE [LARGE SCALE GENOMIC DNA]</scope>
    <source>
        <strain evidence="3 4">Hillstone_2</strain>
    </source>
</reference>
<name>A0A4U7AUF5_9PEZI</name>
<keyword evidence="2" id="KW-1133">Transmembrane helix</keyword>
<feature type="region of interest" description="Disordered" evidence="1">
    <location>
        <begin position="606"/>
        <end position="674"/>
    </location>
</feature>
<feature type="compositionally biased region" description="Basic residues" evidence="1">
    <location>
        <begin position="95"/>
        <end position="104"/>
    </location>
</feature>
<proteinExistence type="predicted"/>
<keyword evidence="2" id="KW-0472">Membrane</keyword>
<feature type="compositionally biased region" description="Basic and acidic residues" evidence="1">
    <location>
        <begin position="630"/>
        <end position="640"/>
    </location>
</feature>
<protein>
    <submittedName>
        <fullName evidence="3">Uncharacterized protein</fullName>
    </submittedName>
</protein>
<evidence type="ECO:0000256" key="2">
    <source>
        <dbReference type="SAM" id="Phobius"/>
    </source>
</evidence>
<feature type="compositionally biased region" description="Polar residues" evidence="1">
    <location>
        <begin position="187"/>
        <end position="208"/>
    </location>
</feature>
<feature type="region of interest" description="Disordered" evidence="1">
    <location>
        <begin position="85"/>
        <end position="208"/>
    </location>
</feature>
<dbReference type="EMBL" id="PTQR01000116">
    <property type="protein sequence ID" value="TKX19264.1"/>
    <property type="molecule type" value="Genomic_DNA"/>
</dbReference>
<gene>
    <name evidence="3" type="ORF">C1H76_8449</name>
</gene>
<comment type="caution">
    <text evidence="3">The sequence shown here is derived from an EMBL/GenBank/DDBJ whole genome shotgun (WGS) entry which is preliminary data.</text>
</comment>
<feature type="compositionally biased region" description="Basic residues" evidence="1">
    <location>
        <begin position="171"/>
        <end position="185"/>
    </location>
</feature>
<accession>A0A4U7AUF5</accession>
<feature type="transmembrane region" description="Helical" evidence="2">
    <location>
        <begin position="20"/>
        <end position="36"/>
    </location>
</feature>